<dbReference type="CDD" id="cd04301">
    <property type="entry name" value="NAT_SF"/>
    <property type="match status" value="1"/>
</dbReference>
<dbReference type="RefSeq" id="WP_018472250.1">
    <property type="nucleotide sequence ID" value="NZ_BMWX01000002.1"/>
</dbReference>
<evidence type="ECO:0000313" key="4">
    <source>
        <dbReference type="Proteomes" id="UP000619457"/>
    </source>
</evidence>
<dbReference type="AlphaFoldDB" id="A0A918PS57"/>
<accession>A0A918PS57</accession>
<comment type="caution">
    <text evidence="3">The sequence shown here is derived from an EMBL/GenBank/DDBJ whole genome shotgun (WGS) entry which is preliminary data.</text>
</comment>
<dbReference type="PANTHER" id="PTHR13947">
    <property type="entry name" value="GNAT FAMILY N-ACETYLTRANSFERASE"/>
    <property type="match status" value="1"/>
</dbReference>
<dbReference type="PANTHER" id="PTHR13947:SF37">
    <property type="entry name" value="LD18367P"/>
    <property type="match status" value="1"/>
</dbReference>
<reference evidence="3" key="2">
    <citation type="submission" date="2020-09" db="EMBL/GenBank/DDBJ databases">
        <authorList>
            <person name="Sun Q."/>
            <person name="Kim S."/>
        </authorList>
    </citation>
    <scope>NUCLEOTIDE SEQUENCE</scope>
    <source>
        <strain evidence="3">KCTC 12368</strain>
    </source>
</reference>
<dbReference type="GO" id="GO:0008080">
    <property type="term" value="F:N-acetyltransferase activity"/>
    <property type="evidence" value="ECO:0007669"/>
    <property type="project" value="InterPro"/>
</dbReference>
<dbReference type="SUPFAM" id="SSF55729">
    <property type="entry name" value="Acyl-CoA N-acyltransferases (Nat)"/>
    <property type="match status" value="1"/>
</dbReference>
<dbReference type="Pfam" id="PF00583">
    <property type="entry name" value="Acetyltransf_1"/>
    <property type="match status" value="1"/>
</dbReference>
<name>A0A918PS57_9BACT</name>
<reference evidence="3" key="1">
    <citation type="journal article" date="2014" name="Int. J. Syst. Evol. Microbiol.">
        <title>Complete genome sequence of Corynebacterium casei LMG S-19264T (=DSM 44701T), isolated from a smear-ripened cheese.</title>
        <authorList>
            <consortium name="US DOE Joint Genome Institute (JGI-PGF)"/>
            <person name="Walter F."/>
            <person name="Albersmeier A."/>
            <person name="Kalinowski J."/>
            <person name="Ruckert C."/>
        </authorList>
    </citation>
    <scope>NUCLEOTIDE SEQUENCE</scope>
    <source>
        <strain evidence="3">KCTC 12368</strain>
    </source>
</reference>
<feature type="domain" description="N-acetyltransferase" evidence="2">
    <location>
        <begin position="2"/>
        <end position="160"/>
    </location>
</feature>
<dbReference type="InterPro" id="IPR000182">
    <property type="entry name" value="GNAT_dom"/>
</dbReference>
<evidence type="ECO:0000313" key="3">
    <source>
        <dbReference type="EMBL" id="GGZ21065.1"/>
    </source>
</evidence>
<keyword evidence="1" id="KW-0808">Transferase</keyword>
<dbReference type="EMBL" id="BMWX01000002">
    <property type="protein sequence ID" value="GGZ21065.1"/>
    <property type="molecule type" value="Genomic_DNA"/>
</dbReference>
<evidence type="ECO:0000256" key="1">
    <source>
        <dbReference type="ARBA" id="ARBA00022679"/>
    </source>
</evidence>
<sequence>MNTYRLIEKEDNLAVKKLIQAVFEEYDAPREGTVFADPEMEDLHGLFERAEKAVFWLAEEDGNILGCCGVYPTSGLPSGLAELVKLYLDAGARGKGIGKTLMEKCIASAQDMAYEGLYLESIPLFGQAVSLYEKVGFRRLSKPLGDSGHFSCSIWMLKDL</sequence>
<keyword evidence="4" id="KW-1185">Reference proteome</keyword>
<dbReference type="Proteomes" id="UP000619457">
    <property type="component" value="Unassembled WGS sequence"/>
</dbReference>
<organism evidence="3 4">
    <name type="scientific">Echinicola pacifica</name>
    <dbReference type="NCBI Taxonomy" id="346377"/>
    <lineage>
        <taxon>Bacteria</taxon>
        <taxon>Pseudomonadati</taxon>
        <taxon>Bacteroidota</taxon>
        <taxon>Cytophagia</taxon>
        <taxon>Cytophagales</taxon>
        <taxon>Cyclobacteriaceae</taxon>
        <taxon>Echinicola</taxon>
    </lineage>
</organism>
<protein>
    <submittedName>
        <fullName evidence="3">N-acetyltransferase</fullName>
    </submittedName>
</protein>
<proteinExistence type="predicted"/>
<evidence type="ECO:0000259" key="2">
    <source>
        <dbReference type="PROSITE" id="PS51186"/>
    </source>
</evidence>
<dbReference type="PROSITE" id="PS51186">
    <property type="entry name" value="GNAT"/>
    <property type="match status" value="1"/>
</dbReference>
<dbReference type="InterPro" id="IPR016181">
    <property type="entry name" value="Acyl_CoA_acyltransferase"/>
</dbReference>
<gene>
    <name evidence="3" type="ORF">GCM10007049_12120</name>
</gene>
<dbReference type="InterPro" id="IPR050769">
    <property type="entry name" value="NAT_camello-type"/>
</dbReference>
<dbReference type="Gene3D" id="3.40.630.30">
    <property type="match status" value="1"/>
</dbReference>